<organism evidence="8 9">
    <name type="scientific">Streptomyces clavuligerus</name>
    <dbReference type="NCBI Taxonomy" id="1901"/>
    <lineage>
        <taxon>Bacteria</taxon>
        <taxon>Bacillati</taxon>
        <taxon>Actinomycetota</taxon>
        <taxon>Actinomycetes</taxon>
        <taxon>Kitasatosporales</taxon>
        <taxon>Streptomycetaceae</taxon>
        <taxon>Streptomyces</taxon>
    </lineage>
</organism>
<dbReference type="OrthoDB" id="4497239at2"/>
<dbReference type="GO" id="GO:0046872">
    <property type="term" value="F:metal ion binding"/>
    <property type="evidence" value="ECO:0007669"/>
    <property type="project" value="UniProtKB-KW"/>
</dbReference>
<keyword evidence="5" id="KW-0460">Magnesium</keyword>
<dbReference type="InterPro" id="IPR008949">
    <property type="entry name" value="Isoprenoid_synthase_dom_sf"/>
</dbReference>
<dbReference type="CDD" id="cd00685">
    <property type="entry name" value="Trans_IPPS_HT"/>
    <property type="match status" value="1"/>
</dbReference>
<dbReference type="Pfam" id="PF00348">
    <property type="entry name" value="polyprenyl_synt"/>
    <property type="match status" value="1"/>
</dbReference>
<accession>B5H493</accession>
<dbReference type="GO" id="GO:0004659">
    <property type="term" value="F:prenyltransferase activity"/>
    <property type="evidence" value="ECO:0007669"/>
    <property type="project" value="InterPro"/>
</dbReference>
<dbReference type="PROSITE" id="PS00723">
    <property type="entry name" value="POLYPRENYL_SYNTHASE_1"/>
    <property type="match status" value="1"/>
</dbReference>
<evidence type="ECO:0000256" key="1">
    <source>
        <dbReference type="ARBA" id="ARBA00001946"/>
    </source>
</evidence>
<sequence length="368" mass="39241">MSAMAEPGSLAPSGAPDPDLPGIRTAVERTLDDFLDGKARDAERDDMPPEVIGTLRDFVLRGGKRLRPLLCACGWYAAGGTGDPTAVVRVGAALELFHAFALVHDDLMDRSATRRGRPAVHRALADRYRSTRDHATAERLGVGSAILLGDLACVWSCELLHTAPLTPRQFSALLPVVHAMRTEVMYGQYLDLLATGEPTADVRGPLRVARYKTATYTCERPLHAGAALAGGPEAVLDACTAYALPLGEAFQLRDDLLGVFGDPRATGKSRLDDLREGKHTALVALALDQGDPGQRAELLRLVGDSELDERGAARVRALLTGTGARAGVEHMIRARRAQALHALCTAPFPPAVAAVLRDLADSLTERSA</sequence>
<keyword evidence="3 6" id="KW-0808">Transferase</keyword>
<reference evidence="8 9" key="1">
    <citation type="journal article" date="2010" name="Genome Biol. Evol.">
        <title>The sequence of a 1.8-mb bacterial linear plasmid reveals a rich evolutionary reservoir of secondary metabolic pathways.</title>
        <authorList>
            <person name="Medema M.H."/>
            <person name="Trefzer A."/>
            <person name="Kovalchuk A."/>
            <person name="van den Berg M."/>
            <person name="Mueller U."/>
            <person name="Heijne W."/>
            <person name="Wu L."/>
            <person name="Alam M.T."/>
            <person name="Ronning C.M."/>
            <person name="Nierman W.C."/>
            <person name="Bovenberg R.A.L."/>
            <person name="Breitling R."/>
            <person name="Takano E."/>
        </authorList>
    </citation>
    <scope>NUCLEOTIDE SEQUENCE [LARGE SCALE GENOMIC DNA]</scope>
    <source>
        <strain evidence="9">ATCC 27064 / DSM 738 / JCM 4710 / NBRC 13307 / NCIMB 12785 / NRRL 3585 / VKM Ac-602</strain>
    </source>
</reference>
<name>B5H493_STRCL</name>
<dbReference type="RefSeq" id="WP_003959142.1">
    <property type="nucleotide sequence ID" value="NZ_CM000913.1"/>
</dbReference>
<evidence type="ECO:0000313" key="9">
    <source>
        <dbReference type="Proteomes" id="UP000002357"/>
    </source>
</evidence>
<keyword evidence="4" id="KW-0479">Metal-binding</keyword>
<dbReference type="Proteomes" id="UP000002357">
    <property type="component" value="Chromosome"/>
</dbReference>
<dbReference type="GO" id="GO:0008299">
    <property type="term" value="P:isoprenoid biosynthetic process"/>
    <property type="evidence" value="ECO:0007669"/>
    <property type="project" value="InterPro"/>
</dbReference>
<dbReference type="InterPro" id="IPR033749">
    <property type="entry name" value="Polyprenyl_synt_CS"/>
</dbReference>
<dbReference type="Gene3D" id="1.10.600.10">
    <property type="entry name" value="Farnesyl Diphosphate Synthase"/>
    <property type="match status" value="1"/>
</dbReference>
<comment type="cofactor">
    <cofactor evidence="1">
        <name>Mg(2+)</name>
        <dbReference type="ChEBI" id="CHEBI:18420"/>
    </cofactor>
</comment>
<dbReference type="GeneID" id="93733218"/>
<dbReference type="EMBL" id="CM000913">
    <property type="protein sequence ID" value="EFG05137.1"/>
    <property type="molecule type" value="Genomic_DNA"/>
</dbReference>
<evidence type="ECO:0000313" key="8">
    <source>
        <dbReference type="EMBL" id="EFG05137.1"/>
    </source>
</evidence>
<dbReference type="PANTHER" id="PTHR12001:SF85">
    <property type="entry name" value="SHORT CHAIN ISOPRENYL DIPHOSPHATE SYNTHASE"/>
    <property type="match status" value="1"/>
</dbReference>
<evidence type="ECO:0000256" key="2">
    <source>
        <dbReference type="ARBA" id="ARBA00006706"/>
    </source>
</evidence>
<comment type="similarity">
    <text evidence="2 6">Belongs to the FPP/GGPP synthase family.</text>
</comment>
<dbReference type="PANTHER" id="PTHR12001">
    <property type="entry name" value="GERANYLGERANYL PYROPHOSPHATE SYNTHASE"/>
    <property type="match status" value="1"/>
</dbReference>
<evidence type="ECO:0000256" key="7">
    <source>
        <dbReference type="SAM" id="MobiDB-lite"/>
    </source>
</evidence>
<keyword evidence="9" id="KW-1185">Reference proteome</keyword>
<dbReference type="SFLD" id="SFLDS00005">
    <property type="entry name" value="Isoprenoid_Synthase_Type_I"/>
    <property type="match status" value="1"/>
</dbReference>
<dbReference type="PROSITE" id="PS00444">
    <property type="entry name" value="POLYPRENYL_SYNTHASE_2"/>
    <property type="match status" value="1"/>
</dbReference>
<proteinExistence type="inferred from homology"/>
<gene>
    <name evidence="8" type="ORF">SCLAV_0061</name>
</gene>
<evidence type="ECO:0000256" key="6">
    <source>
        <dbReference type="RuleBase" id="RU004466"/>
    </source>
</evidence>
<evidence type="ECO:0000256" key="3">
    <source>
        <dbReference type="ARBA" id="ARBA00022679"/>
    </source>
</evidence>
<dbReference type="STRING" id="1901.BB341_27435"/>
<dbReference type="AlphaFoldDB" id="B5H493"/>
<dbReference type="InterPro" id="IPR000092">
    <property type="entry name" value="Polyprenyl_synt"/>
</dbReference>
<dbReference type="SUPFAM" id="SSF48576">
    <property type="entry name" value="Terpenoid synthases"/>
    <property type="match status" value="1"/>
</dbReference>
<protein>
    <submittedName>
        <fullName evidence="8">Geranylgeranyl diphosphate synthase</fullName>
    </submittedName>
</protein>
<dbReference type="eggNOG" id="COG0142">
    <property type="taxonomic scope" value="Bacteria"/>
</dbReference>
<feature type="region of interest" description="Disordered" evidence="7">
    <location>
        <begin position="1"/>
        <end position="23"/>
    </location>
</feature>
<evidence type="ECO:0000256" key="4">
    <source>
        <dbReference type="ARBA" id="ARBA00022723"/>
    </source>
</evidence>
<evidence type="ECO:0000256" key="5">
    <source>
        <dbReference type="ARBA" id="ARBA00022842"/>
    </source>
</evidence>